<reference evidence="2 3" key="1">
    <citation type="submission" date="2011-11" db="EMBL/GenBank/DDBJ databases">
        <title>The Genome Sequence of Dialister succinatiphilus YIT 11850.</title>
        <authorList>
            <consortium name="The Broad Institute Genome Sequencing Platform"/>
            <person name="Earl A."/>
            <person name="Ward D."/>
            <person name="Feldgarden M."/>
            <person name="Gevers D."/>
            <person name="Morotomi M."/>
            <person name="Young S.K."/>
            <person name="Zeng Q."/>
            <person name="Gargeya S."/>
            <person name="Fitzgerald M."/>
            <person name="Haas B."/>
            <person name="Abouelleil A."/>
            <person name="Alvarado L."/>
            <person name="Arachchi H.M."/>
            <person name="Berlin A."/>
            <person name="Brown A."/>
            <person name="Chapman S.B."/>
            <person name="Dunbar C."/>
            <person name="Gearin G."/>
            <person name="Goldberg J."/>
            <person name="Griggs A."/>
            <person name="Gujja S."/>
            <person name="Heiman D."/>
            <person name="Howarth C."/>
            <person name="Lui A."/>
            <person name="MacDonald P.J.P."/>
            <person name="Montmayeur A."/>
            <person name="Murphy C."/>
            <person name="Neiman D."/>
            <person name="Pearson M."/>
            <person name="Priest M."/>
            <person name="Roberts A."/>
            <person name="Saif S."/>
            <person name="Shea T."/>
            <person name="Sisk P."/>
            <person name="Stolte C."/>
            <person name="Sykes S."/>
            <person name="Wortman J."/>
            <person name="Nusbaum C."/>
            <person name="Birren B."/>
        </authorList>
    </citation>
    <scope>NUCLEOTIDE SEQUENCE [LARGE SCALE GENOMIC DNA]</scope>
    <source>
        <strain evidence="2 3">YIT 11850</strain>
    </source>
</reference>
<dbReference type="HOGENOM" id="CLU_027402_4_3_9"/>
<dbReference type="GO" id="GO:0015074">
    <property type="term" value="P:DNA integration"/>
    <property type="evidence" value="ECO:0007669"/>
    <property type="project" value="InterPro"/>
</dbReference>
<sequence>MKILCKAMGIQRSSFYAWKKHLSHPSEREKNLASNVRLFQEYHLKYPSHGYRWLNAKIRLDKNIVLSDPYAHKCCKIAGIKSKSKHYRYKKAGDPARIFPNLLLSEMQIDGPMQCIVSDMTAFYVKGTYYELTLYMDLWNDEIVSHSLSAKRGDRMTYISGLKDLIAWKEQHPEHQMILHTDQGSVYASKAYNDLLPMYGITRSMSRAGTPTDNAAMESVNGWIKAEMFMDLHVTGEKSVAEEVDNYIHFFNEYRPAYTLGYLTPKQYRERHISNC</sequence>
<dbReference type="Gene3D" id="3.30.420.10">
    <property type="entry name" value="Ribonuclease H-like superfamily/Ribonuclease H"/>
    <property type="match status" value="1"/>
</dbReference>
<dbReference type="NCBIfam" id="NF033516">
    <property type="entry name" value="transpos_IS3"/>
    <property type="match status" value="1"/>
</dbReference>
<feature type="domain" description="Integrase catalytic" evidence="1">
    <location>
        <begin position="108"/>
        <end position="273"/>
    </location>
</feature>
<organism evidence="2 3">
    <name type="scientific">Dialister succinatiphilus YIT 11850</name>
    <dbReference type="NCBI Taxonomy" id="742743"/>
    <lineage>
        <taxon>Bacteria</taxon>
        <taxon>Bacillati</taxon>
        <taxon>Bacillota</taxon>
        <taxon>Negativicutes</taxon>
        <taxon>Veillonellales</taxon>
        <taxon>Veillonellaceae</taxon>
        <taxon>Dialister</taxon>
    </lineage>
</organism>
<dbReference type="eggNOG" id="COG2801">
    <property type="taxonomic scope" value="Bacteria"/>
</dbReference>
<dbReference type="PROSITE" id="PS50994">
    <property type="entry name" value="INTEGRASE"/>
    <property type="match status" value="1"/>
</dbReference>
<dbReference type="InterPro" id="IPR050900">
    <property type="entry name" value="Transposase_IS3/IS150/IS904"/>
</dbReference>
<dbReference type="InterPro" id="IPR001584">
    <property type="entry name" value="Integrase_cat-core"/>
</dbReference>
<dbReference type="PANTHER" id="PTHR46889:SF5">
    <property type="entry name" value="INTEGRASE PROTEIN"/>
    <property type="match status" value="1"/>
</dbReference>
<dbReference type="InterPro" id="IPR048020">
    <property type="entry name" value="Transpos_IS3"/>
</dbReference>
<dbReference type="InterPro" id="IPR036397">
    <property type="entry name" value="RNaseH_sf"/>
</dbReference>
<accession>H1D013</accession>
<evidence type="ECO:0000313" key="2">
    <source>
        <dbReference type="EMBL" id="EHO63110.1"/>
    </source>
</evidence>
<proteinExistence type="predicted"/>
<dbReference type="GO" id="GO:0003676">
    <property type="term" value="F:nucleic acid binding"/>
    <property type="evidence" value="ECO:0007669"/>
    <property type="project" value="InterPro"/>
</dbReference>
<comment type="caution">
    <text evidence="2">The sequence shown here is derived from an EMBL/GenBank/DDBJ whole genome shotgun (WGS) entry which is preliminary data.</text>
</comment>
<keyword evidence="3" id="KW-1185">Reference proteome</keyword>
<dbReference type="AlphaFoldDB" id="H1D013"/>
<dbReference type="STRING" id="742743.HMPREF9453_00951"/>
<dbReference type="InterPro" id="IPR012337">
    <property type="entry name" value="RNaseH-like_sf"/>
</dbReference>
<dbReference type="PANTHER" id="PTHR46889">
    <property type="entry name" value="TRANSPOSASE INSF FOR INSERTION SEQUENCE IS3B-RELATED"/>
    <property type="match status" value="1"/>
</dbReference>
<dbReference type="Pfam" id="PF13333">
    <property type="entry name" value="rve_2"/>
    <property type="match status" value="1"/>
</dbReference>
<dbReference type="PATRIC" id="fig|742743.3.peg.978"/>
<evidence type="ECO:0000259" key="1">
    <source>
        <dbReference type="PROSITE" id="PS50994"/>
    </source>
</evidence>
<dbReference type="Proteomes" id="UP000003277">
    <property type="component" value="Unassembled WGS sequence"/>
</dbReference>
<dbReference type="Pfam" id="PF00665">
    <property type="entry name" value="rve"/>
    <property type="match status" value="1"/>
</dbReference>
<evidence type="ECO:0000313" key="3">
    <source>
        <dbReference type="Proteomes" id="UP000003277"/>
    </source>
</evidence>
<protein>
    <recommendedName>
        <fullName evidence="1">Integrase catalytic domain-containing protein</fullName>
    </recommendedName>
</protein>
<dbReference type="EMBL" id="ADLT01000021">
    <property type="protein sequence ID" value="EHO63110.1"/>
    <property type="molecule type" value="Genomic_DNA"/>
</dbReference>
<dbReference type="SUPFAM" id="SSF53098">
    <property type="entry name" value="Ribonuclease H-like"/>
    <property type="match status" value="1"/>
</dbReference>
<name>H1D013_9FIRM</name>
<gene>
    <name evidence="2" type="ORF">HMPREF9453_00951</name>
</gene>